<dbReference type="OMA" id="ICSVSEI"/>
<proteinExistence type="inferred from homology"/>
<dbReference type="Gramene" id="KZM90831">
    <property type="protein sequence ID" value="KZM90831"/>
    <property type="gene ID" value="DCAR_021804"/>
</dbReference>
<dbReference type="NCBIfam" id="TIGR00756">
    <property type="entry name" value="PPR"/>
    <property type="match status" value="5"/>
</dbReference>
<dbReference type="SUPFAM" id="SSF48452">
    <property type="entry name" value="TPR-like"/>
    <property type="match status" value="1"/>
</dbReference>
<dbReference type="Gene3D" id="1.25.40.10">
    <property type="entry name" value="Tetratricopeptide repeat domain"/>
    <property type="match status" value="4"/>
</dbReference>
<keyword evidence="2" id="KW-0677">Repeat</keyword>
<sequence length="632" mass="71281">MKKSTSELANLISRSLISASNKSYPTRAWTPQLEQTLHQLGCRDSLTSSLVARVIDPLLLPHHSLAYGFFNWASQQPGFSHSSMSYQSIFKSLYISRQFNDVDKVFSQVKSRNVELEPGVYVSIMHSYIVSKKTQKAFFIFKELGCQFGAEICNLLLAALSSEGNLRDARKVFDEMLVRSVEFSTLGVGLFLWRFCRNGELREMLRLLDEVRKIGSGFNGSVLAVLVVHGLCSECRVKEAVCVLDELRARNCKPDFMAYRVVAETLKKVTGDVVDVEKVLKRKRKFGVAPRANDYKEFIYALISERMICEAKDLGEIIVGGNFSVEEEVLNALIGSVSSIDPSSAIYFLNFMLEKQRLPAISAMSNLSRSLCKHGKIEELLEAFEILSAREYFVDSETYNLKVSFLCHAGRVKEAYQALQEMKKKGLPPDISLYNSLMEACCREDLIRPAKRLWDEMFANGCEGNLRTYNTLIGKFSKIGQAEEAHRIFYKMLDKGVKPDNTTYISLLEGLCAEKEIKKALEVFIESINRDETLAWNVLNSFVLFLCKEGYFSDACELLRGRYNDVKHANTHAMMLKCMADAGELAPAIEHMQWFSDNSPSVLHAIAAELLASLSASAKPDLIEQILRSVQR</sequence>
<dbReference type="PANTHER" id="PTHR47941">
    <property type="entry name" value="PENTATRICOPEPTIDE REPEAT-CONTAINING PROTEIN 3, MITOCHONDRIAL"/>
    <property type="match status" value="1"/>
</dbReference>
<accession>A0A164VTF6</accession>
<dbReference type="Pfam" id="PF13041">
    <property type="entry name" value="PPR_2"/>
    <property type="match status" value="1"/>
</dbReference>
<dbReference type="EMBL" id="CP093348">
    <property type="protein sequence ID" value="WOH04990.1"/>
    <property type="molecule type" value="Genomic_DNA"/>
</dbReference>
<dbReference type="OrthoDB" id="185373at2759"/>
<evidence type="ECO:0000313" key="4">
    <source>
        <dbReference type="Proteomes" id="UP000077755"/>
    </source>
</evidence>
<evidence type="ECO:0000256" key="2">
    <source>
        <dbReference type="ARBA" id="ARBA00022737"/>
    </source>
</evidence>
<dbReference type="PROSITE" id="PS51375">
    <property type="entry name" value="PPR"/>
    <property type="match status" value="4"/>
</dbReference>
<evidence type="ECO:0000313" key="3">
    <source>
        <dbReference type="EMBL" id="WOH04990.1"/>
    </source>
</evidence>
<evidence type="ECO:0000256" key="1">
    <source>
        <dbReference type="ARBA" id="ARBA00007626"/>
    </source>
</evidence>
<reference evidence="3" key="1">
    <citation type="journal article" date="2016" name="Nat. Genet.">
        <title>A high-quality carrot genome assembly provides new insights into carotenoid accumulation and asterid genome evolution.</title>
        <authorList>
            <person name="Iorizzo M."/>
            <person name="Ellison S."/>
            <person name="Senalik D."/>
            <person name="Zeng P."/>
            <person name="Satapoomin P."/>
            <person name="Huang J."/>
            <person name="Bowman M."/>
            <person name="Iovene M."/>
            <person name="Sanseverino W."/>
            <person name="Cavagnaro P."/>
            <person name="Yildiz M."/>
            <person name="Macko-Podgorni A."/>
            <person name="Moranska E."/>
            <person name="Grzebelus E."/>
            <person name="Grzebelus D."/>
            <person name="Ashrafi H."/>
            <person name="Zheng Z."/>
            <person name="Cheng S."/>
            <person name="Spooner D."/>
            <person name="Van Deynze A."/>
            <person name="Simon P."/>
        </authorList>
    </citation>
    <scope>NUCLEOTIDE SEQUENCE</scope>
    <source>
        <tissue evidence="3">Leaf</tissue>
    </source>
</reference>
<reference evidence="3" key="2">
    <citation type="submission" date="2022-03" db="EMBL/GenBank/DDBJ databases">
        <title>Draft title - Genomic analysis of global carrot germplasm unveils the trajectory of domestication and the origin of high carotenoid orange carrot.</title>
        <authorList>
            <person name="Iorizzo M."/>
            <person name="Ellison S."/>
            <person name="Senalik D."/>
            <person name="Macko-Podgorni A."/>
            <person name="Grzebelus D."/>
            <person name="Bostan H."/>
            <person name="Rolling W."/>
            <person name="Curaba J."/>
            <person name="Simon P."/>
        </authorList>
    </citation>
    <scope>NUCLEOTIDE SEQUENCE</scope>
    <source>
        <tissue evidence="3">Leaf</tissue>
    </source>
</reference>
<dbReference type="Pfam" id="PF12854">
    <property type="entry name" value="PPR_1"/>
    <property type="match status" value="1"/>
</dbReference>
<dbReference type="Pfam" id="PF01535">
    <property type="entry name" value="PPR"/>
    <property type="match status" value="2"/>
</dbReference>
<protein>
    <submittedName>
        <fullName evidence="3">Uncharacterized protein</fullName>
    </submittedName>
</protein>
<dbReference type="AlphaFoldDB" id="A0A164VTF6"/>
<organism evidence="3 4">
    <name type="scientific">Daucus carota subsp. sativus</name>
    <name type="common">Carrot</name>
    <dbReference type="NCBI Taxonomy" id="79200"/>
    <lineage>
        <taxon>Eukaryota</taxon>
        <taxon>Viridiplantae</taxon>
        <taxon>Streptophyta</taxon>
        <taxon>Embryophyta</taxon>
        <taxon>Tracheophyta</taxon>
        <taxon>Spermatophyta</taxon>
        <taxon>Magnoliopsida</taxon>
        <taxon>eudicotyledons</taxon>
        <taxon>Gunneridae</taxon>
        <taxon>Pentapetalae</taxon>
        <taxon>asterids</taxon>
        <taxon>campanulids</taxon>
        <taxon>Apiales</taxon>
        <taxon>Apiaceae</taxon>
        <taxon>Apioideae</taxon>
        <taxon>Scandiceae</taxon>
        <taxon>Daucinae</taxon>
        <taxon>Daucus</taxon>
        <taxon>Daucus sect. Daucus</taxon>
    </lineage>
</organism>
<keyword evidence="4" id="KW-1185">Reference proteome</keyword>
<dbReference type="InterPro" id="IPR011990">
    <property type="entry name" value="TPR-like_helical_dom_sf"/>
</dbReference>
<gene>
    <name evidence="3" type="ORF">DCAR_0624402</name>
</gene>
<dbReference type="Proteomes" id="UP000077755">
    <property type="component" value="Chromosome 6"/>
</dbReference>
<name>A0A164VTF6_DAUCS</name>
<dbReference type="InterPro" id="IPR002885">
    <property type="entry name" value="PPR_rpt"/>
</dbReference>
<comment type="similarity">
    <text evidence="1">Belongs to the PPR family. P subfamily.</text>
</comment>
<dbReference type="KEGG" id="dcr:108227925"/>